<evidence type="ECO:0000259" key="10">
    <source>
        <dbReference type="PROSITE" id="PS50979"/>
    </source>
</evidence>
<dbReference type="InterPro" id="IPR005482">
    <property type="entry name" value="Biotin_COase_C"/>
</dbReference>
<feature type="region of interest" description="Disordered" evidence="8">
    <location>
        <begin position="1"/>
        <end position="37"/>
    </location>
</feature>
<keyword evidence="4 7" id="KW-0547">Nucleotide-binding</keyword>
<dbReference type="SUPFAM" id="SSF51230">
    <property type="entry name" value="Single hybrid motif"/>
    <property type="match status" value="1"/>
</dbReference>
<protein>
    <recommendedName>
        <fullName evidence="2">biotin carboxylase</fullName>
        <ecNumber evidence="2">6.3.4.14</ecNumber>
    </recommendedName>
</protein>
<dbReference type="PANTHER" id="PTHR18866">
    <property type="entry name" value="CARBOXYLASE:PYRUVATE/ACETYL-COA/PROPIONYL-COA CARBOXYLASE"/>
    <property type="match status" value="1"/>
</dbReference>
<dbReference type="Gene3D" id="3.30.470.20">
    <property type="entry name" value="ATP-grasp fold, B domain"/>
    <property type="match status" value="1"/>
</dbReference>
<evidence type="ECO:0000256" key="2">
    <source>
        <dbReference type="ARBA" id="ARBA00013263"/>
    </source>
</evidence>
<feature type="domain" description="ATP-grasp" evidence="9">
    <location>
        <begin position="155"/>
        <end position="370"/>
    </location>
</feature>
<dbReference type="PROSITE" id="PS00188">
    <property type="entry name" value="BIOTIN"/>
    <property type="match status" value="1"/>
</dbReference>
<dbReference type="SMART" id="SM00878">
    <property type="entry name" value="Biotin_carb_C"/>
    <property type="match status" value="1"/>
</dbReference>
<dbReference type="Pfam" id="PF00364">
    <property type="entry name" value="Biotin_lipoyl"/>
    <property type="match status" value="1"/>
</dbReference>
<comment type="cofactor">
    <cofactor evidence="1">
        <name>biotin</name>
        <dbReference type="ChEBI" id="CHEBI:57586"/>
    </cofactor>
</comment>
<proteinExistence type="predicted"/>
<evidence type="ECO:0000256" key="1">
    <source>
        <dbReference type="ARBA" id="ARBA00001953"/>
    </source>
</evidence>
<feature type="region of interest" description="Disordered" evidence="8">
    <location>
        <begin position="721"/>
        <end position="741"/>
    </location>
</feature>
<dbReference type="InterPro" id="IPR011054">
    <property type="entry name" value="Rudment_hybrid_motif"/>
</dbReference>
<keyword evidence="6" id="KW-0092">Biotin</keyword>
<evidence type="ECO:0000259" key="9">
    <source>
        <dbReference type="PROSITE" id="PS50975"/>
    </source>
</evidence>
<keyword evidence="5 7" id="KW-0067">ATP-binding</keyword>
<dbReference type="InterPro" id="IPR011053">
    <property type="entry name" value="Single_hybrid_motif"/>
</dbReference>
<feature type="region of interest" description="Disordered" evidence="8">
    <location>
        <begin position="564"/>
        <end position="602"/>
    </location>
</feature>
<feature type="compositionally biased region" description="Basic and acidic residues" evidence="8">
    <location>
        <begin position="726"/>
        <end position="741"/>
    </location>
</feature>
<reference evidence="11 12" key="1">
    <citation type="journal article" date="2021" name="Arch. Microbiol.">
        <title>Myceligenerans indicum sp. nov., an actinobacterium isolated from mangrove sediment of Sundarbans, India.</title>
        <authorList>
            <person name="Asha K."/>
            <person name="Bhadury P."/>
        </authorList>
    </citation>
    <scope>NUCLEOTIDE SEQUENCE [LARGE SCALE GENOMIC DNA]</scope>
    <source>
        <strain evidence="11 12">I2</strain>
    </source>
</reference>
<dbReference type="SUPFAM" id="SSF52440">
    <property type="entry name" value="PreATP-grasp domain"/>
    <property type="match status" value="1"/>
</dbReference>
<dbReference type="PROSITE" id="PS50979">
    <property type="entry name" value="BC"/>
    <property type="match status" value="1"/>
</dbReference>
<evidence type="ECO:0000256" key="5">
    <source>
        <dbReference type="ARBA" id="ARBA00022840"/>
    </source>
</evidence>
<dbReference type="InterPro" id="IPR001882">
    <property type="entry name" value="Biotin_BS"/>
</dbReference>
<keyword evidence="12" id="KW-1185">Reference proteome</keyword>
<dbReference type="PANTHER" id="PTHR18866:SF33">
    <property type="entry name" value="METHYLCROTONOYL-COA CARBOXYLASE SUBUNIT ALPHA, MITOCHONDRIAL-RELATED"/>
    <property type="match status" value="1"/>
</dbReference>
<dbReference type="EC" id="6.3.4.14" evidence="2"/>
<evidence type="ECO:0000256" key="7">
    <source>
        <dbReference type="PROSITE-ProRule" id="PRU00409"/>
    </source>
</evidence>
<feature type="domain" description="Biotin carboxylation" evidence="10">
    <location>
        <begin position="36"/>
        <end position="499"/>
    </location>
</feature>
<dbReference type="Pfam" id="PF00289">
    <property type="entry name" value="Biotin_carb_N"/>
    <property type="match status" value="1"/>
</dbReference>
<dbReference type="Pfam" id="PF02785">
    <property type="entry name" value="Biotin_carb_C"/>
    <property type="match status" value="1"/>
</dbReference>
<dbReference type="Gene3D" id="2.40.50.100">
    <property type="match status" value="1"/>
</dbReference>
<dbReference type="InterPro" id="IPR011764">
    <property type="entry name" value="Biotin_carboxylation_dom"/>
</dbReference>
<evidence type="ECO:0000313" key="12">
    <source>
        <dbReference type="Proteomes" id="UP000675409"/>
    </source>
</evidence>
<sequence>MTSQPPSRPDDTATSRPGVHPSGIRRTATDPTGPRPFGTVLVANRGEIAVRVIRTLRRLGIRSAAVYSDADAAAPHVHLADTAVRIGPAPATSSYLDIDAVIAAARTTGADAIHPGYGFLSENPAFARACAAAGITLVGPPPEAMEAMADKISARDLVAARGVPVLPGTTGTLTDEELIAAADDVGFPLIVKPAAGGGGKGMQVADDAAALPAALTSARRVAAAAFGDDTLLLERYVPRPRHIEVQILADTHGTVIHLGERECSLQRRHQKVIEEAPSALLAGMPAPIADAVRARMGEAACEVARACGYTGAGTVEMLVPGDAAAGDGPPDPDAIEFWFLEMNTRLQVEHPVTEAVTGLDLVELQLRAAAGEELPLAQDDVVLHGHAAEARAYAEVPARGFLPDTGTVLAYAEPSGPGVRIDSGIATGTVIGGDYDPMLAKVIAHGTDRAQAVDRLDAALADTVVLGLETNTGWLRELLAHPDVRAGRLDTGLIARLGDPADPEPDDADRTAAARALAAAGRPASSGPWTLDGFRPGAPSEPVRYEVAGRLVTVDGPVTVDRLVGEGAPLPRDLAVRPDGPPSPHGPPSPDGPATSGDDSPATVVVQESGRPVRTVWLHRAGRTLVLPAPTRRQAFAARRAARAAAATGGETAGPDVRAAMPGTVAWVADDGEVGAGDPLVVVEAMKMEHPLLAPHEGAATVRVVVGDQVRRDQVVATVAATPPAGDEHPAPERLADAAAR</sequence>
<dbReference type="InterPro" id="IPR005479">
    <property type="entry name" value="CPAse_ATP-bd"/>
</dbReference>
<organism evidence="11 12">
    <name type="scientific">Myceligenerans indicum</name>
    <dbReference type="NCBI Taxonomy" id="2593663"/>
    <lineage>
        <taxon>Bacteria</taxon>
        <taxon>Bacillati</taxon>
        <taxon>Actinomycetota</taxon>
        <taxon>Actinomycetes</taxon>
        <taxon>Micrococcales</taxon>
        <taxon>Promicromonosporaceae</taxon>
        <taxon>Myceligenerans</taxon>
    </lineage>
</organism>
<dbReference type="SUPFAM" id="SSF51246">
    <property type="entry name" value="Rudiment single hybrid motif"/>
    <property type="match status" value="1"/>
</dbReference>
<accession>A0ABS1LRU3</accession>
<dbReference type="InterPro" id="IPR005481">
    <property type="entry name" value="BC-like_N"/>
</dbReference>
<evidence type="ECO:0000256" key="4">
    <source>
        <dbReference type="ARBA" id="ARBA00022741"/>
    </source>
</evidence>
<evidence type="ECO:0000256" key="3">
    <source>
        <dbReference type="ARBA" id="ARBA00022598"/>
    </source>
</evidence>
<dbReference type="CDD" id="cd06850">
    <property type="entry name" value="biotinyl_domain"/>
    <property type="match status" value="1"/>
</dbReference>
<dbReference type="Proteomes" id="UP000675409">
    <property type="component" value="Unassembled WGS sequence"/>
</dbReference>
<evidence type="ECO:0000313" key="11">
    <source>
        <dbReference type="EMBL" id="MBL0888893.1"/>
    </source>
</evidence>
<dbReference type="InterPro" id="IPR000089">
    <property type="entry name" value="Biotin_lipoyl"/>
</dbReference>
<dbReference type="PROSITE" id="PS00867">
    <property type="entry name" value="CPSASE_2"/>
    <property type="match status" value="1"/>
</dbReference>
<dbReference type="RefSeq" id="WP_201851484.1">
    <property type="nucleotide sequence ID" value="NZ_JABBYC010000101.1"/>
</dbReference>
<dbReference type="PROSITE" id="PS00866">
    <property type="entry name" value="CPSASE_1"/>
    <property type="match status" value="1"/>
</dbReference>
<dbReference type="InterPro" id="IPR050856">
    <property type="entry name" value="Biotin_carboxylase_complex"/>
</dbReference>
<comment type="caution">
    <text evidence="11">The sequence shown here is derived from an EMBL/GenBank/DDBJ whole genome shotgun (WGS) entry which is preliminary data.</text>
</comment>
<gene>
    <name evidence="11" type="ORF">HGK34_21900</name>
</gene>
<dbReference type="PROSITE" id="PS50975">
    <property type="entry name" value="ATP_GRASP"/>
    <property type="match status" value="1"/>
</dbReference>
<name>A0ABS1LRU3_9MICO</name>
<dbReference type="Pfam" id="PF02786">
    <property type="entry name" value="CPSase_L_D2"/>
    <property type="match status" value="1"/>
</dbReference>
<feature type="compositionally biased region" description="Pro residues" evidence="8">
    <location>
        <begin position="579"/>
        <end position="591"/>
    </location>
</feature>
<dbReference type="InterPro" id="IPR016185">
    <property type="entry name" value="PreATP-grasp_dom_sf"/>
</dbReference>
<evidence type="ECO:0000256" key="6">
    <source>
        <dbReference type="ARBA" id="ARBA00023267"/>
    </source>
</evidence>
<evidence type="ECO:0000256" key="8">
    <source>
        <dbReference type="SAM" id="MobiDB-lite"/>
    </source>
</evidence>
<keyword evidence="3" id="KW-0436">Ligase</keyword>
<dbReference type="InterPro" id="IPR011761">
    <property type="entry name" value="ATP-grasp"/>
</dbReference>
<dbReference type="EMBL" id="JABBYC010000101">
    <property type="protein sequence ID" value="MBL0888893.1"/>
    <property type="molecule type" value="Genomic_DNA"/>
</dbReference>
<dbReference type="SUPFAM" id="SSF56059">
    <property type="entry name" value="Glutathione synthetase ATP-binding domain-like"/>
    <property type="match status" value="1"/>
</dbReference>